<evidence type="ECO:0000313" key="4">
    <source>
        <dbReference type="Proteomes" id="UP000310158"/>
    </source>
</evidence>
<accession>A0A4S4LCF2</accession>
<keyword evidence="1" id="KW-1133">Transmembrane helix</keyword>
<reference evidence="3 4" key="1">
    <citation type="submission" date="2019-02" db="EMBL/GenBank/DDBJ databases">
        <title>Genome sequencing of the rare red list fungi Bondarzewia mesenterica.</title>
        <authorList>
            <person name="Buettner E."/>
            <person name="Kellner H."/>
        </authorList>
    </citation>
    <scope>NUCLEOTIDE SEQUENCE [LARGE SCALE GENOMIC DNA]</scope>
    <source>
        <strain evidence="3 4">DSM 108281</strain>
    </source>
</reference>
<proteinExistence type="predicted"/>
<sequence length="555" mass="59733">MSLSEHLVTDDLTILLGLITASVFLLANLYKPQPLLHPILLGRQSDVGRVRNPRESAVYRNYATGLMGRFAVRPSKEVQNLLDLVKPESDSPRTLWSTKITNPQLRSRVAAFGTGLLRAGLTRESNVLLLLNDGLEFLITDLALASHSIPSFTLSSPSLLSDVLEIHPPTAIVIDASFLSNVLELIYDSNEVSHHVVIVVGEPDSKALATAARHIKLVRWADVEAEGQNGPELPSPIPDPNDVFTVSFYQDGAGQMQAAQLTHQNITAGVTAAHSLLPISTPMSPLDTIVSAYSLSTAFGRTVAYTAVYEGTSFATFASTGLYKPDDANAPIGLSDIFSTKTLPLPSPTIMFLKPKHLTELTSAIVREAEKSVMFNFAWRHKLAGITEGYLNKDGLWDRLVFEAARSKVMGASAATLRGVVVGGGIDSTALTPTRIALSVPFINAFTHPLVTAAIFASNPLDLQTFAPSSVVHVGPPVINIEAKLTEVDDDVVEKGGDPVGVLHVRGPVVGRALTVSDHSEERPEEKEKEEAWVSTGFMARAQTNGSFKVWAATK</sequence>
<dbReference type="Pfam" id="PF00501">
    <property type="entry name" value="AMP-binding"/>
    <property type="match status" value="1"/>
</dbReference>
<dbReference type="AlphaFoldDB" id="A0A4S4LCF2"/>
<dbReference type="GO" id="GO:0005783">
    <property type="term" value="C:endoplasmic reticulum"/>
    <property type="evidence" value="ECO:0007669"/>
    <property type="project" value="TreeGrafter"/>
</dbReference>
<keyword evidence="1" id="KW-0472">Membrane</keyword>
<protein>
    <recommendedName>
        <fullName evidence="2">AMP-dependent synthetase/ligase domain-containing protein</fullName>
    </recommendedName>
</protein>
<evidence type="ECO:0000259" key="2">
    <source>
        <dbReference type="Pfam" id="PF00501"/>
    </source>
</evidence>
<dbReference type="GO" id="GO:0016020">
    <property type="term" value="C:membrane"/>
    <property type="evidence" value="ECO:0007669"/>
    <property type="project" value="TreeGrafter"/>
</dbReference>
<dbReference type="InterPro" id="IPR000873">
    <property type="entry name" value="AMP-dep_synth/lig_dom"/>
</dbReference>
<dbReference type="PANTHER" id="PTHR43272:SF11">
    <property type="entry name" value="AMP-DEPENDENT SYNTHETASE_LIGASE DOMAIN-CONTAINING PROTEIN"/>
    <property type="match status" value="1"/>
</dbReference>
<name>A0A4S4LCF2_9AGAM</name>
<keyword evidence="4" id="KW-1185">Reference proteome</keyword>
<keyword evidence="1" id="KW-0812">Transmembrane</keyword>
<evidence type="ECO:0000313" key="3">
    <source>
        <dbReference type="EMBL" id="THH09235.1"/>
    </source>
</evidence>
<feature type="transmembrane region" description="Helical" evidence="1">
    <location>
        <begin position="12"/>
        <end position="30"/>
    </location>
</feature>
<dbReference type="OrthoDB" id="1700726at2759"/>
<organism evidence="3 4">
    <name type="scientific">Bondarzewia mesenterica</name>
    <dbReference type="NCBI Taxonomy" id="1095465"/>
    <lineage>
        <taxon>Eukaryota</taxon>
        <taxon>Fungi</taxon>
        <taxon>Dikarya</taxon>
        <taxon>Basidiomycota</taxon>
        <taxon>Agaricomycotina</taxon>
        <taxon>Agaricomycetes</taxon>
        <taxon>Russulales</taxon>
        <taxon>Bondarzewiaceae</taxon>
        <taxon>Bondarzewia</taxon>
    </lineage>
</organism>
<dbReference type="SUPFAM" id="SSF56801">
    <property type="entry name" value="Acetyl-CoA synthetase-like"/>
    <property type="match status" value="1"/>
</dbReference>
<evidence type="ECO:0000256" key="1">
    <source>
        <dbReference type="SAM" id="Phobius"/>
    </source>
</evidence>
<gene>
    <name evidence="3" type="ORF">EW146_g8735</name>
</gene>
<comment type="caution">
    <text evidence="3">The sequence shown here is derived from an EMBL/GenBank/DDBJ whole genome shotgun (WGS) entry which is preliminary data.</text>
</comment>
<feature type="domain" description="AMP-dependent synthetase/ligase" evidence="2">
    <location>
        <begin position="98"/>
        <end position="511"/>
    </location>
</feature>
<dbReference type="Gene3D" id="3.40.50.12780">
    <property type="entry name" value="N-terminal domain of ligase-like"/>
    <property type="match status" value="1"/>
</dbReference>
<dbReference type="PANTHER" id="PTHR43272">
    <property type="entry name" value="LONG-CHAIN-FATTY-ACID--COA LIGASE"/>
    <property type="match status" value="1"/>
</dbReference>
<dbReference type="InterPro" id="IPR042099">
    <property type="entry name" value="ANL_N_sf"/>
</dbReference>
<dbReference type="Proteomes" id="UP000310158">
    <property type="component" value="Unassembled WGS sequence"/>
</dbReference>
<dbReference type="GO" id="GO:0004467">
    <property type="term" value="F:long-chain fatty acid-CoA ligase activity"/>
    <property type="evidence" value="ECO:0007669"/>
    <property type="project" value="TreeGrafter"/>
</dbReference>
<dbReference type="EMBL" id="SGPL01000645">
    <property type="protein sequence ID" value="THH09235.1"/>
    <property type="molecule type" value="Genomic_DNA"/>
</dbReference>